<feature type="region of interest" description="Disordered" evidence="1">
    <location>
        <begin position="29"/>
        <end position="117"/>
    </location>
</feature>
<dbReference type="Pfam" id="PF00010">
    <property type="entry name" value="HLH"/>
    <property type="match status" value="1"/>
</dbReference>
<dbReference type="Proteomes" id="UP000838412">
    <property type="component" value="Chromosome 9"/>
</dbReference>
<dbReference type="EMBL" id="OV696694">
    <property type="protein sequence ID" value="CAH1274134.1"/>
    <property type="molecule type" value="Genomic_DNA"/>
</dbReference>
<dbReference type="AlphaFoldDB" id="A0A8K0AGJ3"/>
<dbReference type="GO" id="GO:0061564">
    <property type="term" value="P:axon development"/>
    <property type="evidence" value="ECO:0007669"/>
    <property type="project" value="TreeGrafter"/>
</dbReference>
<dbReference type="PANTHER" id="PTHR19290">
    <property type="entry name" value="BASIC HELIX-LOOP-HELIX PROTEIN NEUROGENIN-RELATED"/>
    <property type="match status" value="1"/>
</dbReference>
<dbReference type="GO" id="GO:0005634">
    <property type="term" value="C:nucleus"/>
    <property type="evidence" value="ECO:0007669"/>
    <property type="project" value="TreeGrafter"/>
</dbReference>
<evidence type="ECO:0000313" key="3">
    <source>
        <dbReference type="EMBL" id="CAH1274134.1"/>
    </source>
</evidence>
<dbReference type="InterPro" id="IPR050359">
    <property type="entry name" value="bHLH_transcription_factors"/>
</dbReference>
<evidence type="ECO:0000313" key="4">
    <source>
        <dbReference type="Proteomes" id="UP000838412"/>
    </source>
</evidence>
<dbReference type="GO" id="GO:0045944">
    <property type="term" value="P:positive regulation of transcription by RNA polymerase II"/>
    <property type="evidence" value="ECO:0007669"/>
    <property type="project" value="TreeGrafter"/>
</dbReference>
<sequence length="202" mass="22209">MVGTNLCTKMNSTTTSWTAELAESALRATDYQLRPSRGGKRPLDDNLSSHSDEEDGEDISGLPPRGSVSSPSISSTDEAQPKEKKARGGAKKTSPRRRRAALSARERNLRRLESNERERMRMHSLNDAFQGLRNVIPHVNADRKLSKIETLTLAQNYIVALTGIVCKLQTQVQGDAKDSDSAPLPPSPDSDPITHDPELNHD</sequence>
<gene>
    <name evidence="3" type="primary">BHLHA15</name>
    <name evidence="3" type="ORF">BLAG_LOCUS25246</name>
</gene>
<name>A0A8K0AGJ3_BRALA</name>
<proteinExistence type="predicted"/>
<dbReference type="GO" id="GO:0070888">
    <property type="term" value="F:E-box binding"/>
    <property type="evidence" value="ECO:0007669"/>
    <property type="project" value="TreeGrafter"/>
</dbReference>
<reference evidence="3" key="1">
    <citation type="submission" date="2022-01" db="EMBL/GenBank/DDBJ databases">
        <authorList>
            <person name="Braso-Vives M."/>
        </authorList>
    </citation>
    <scope>NUCLEOTIDE SEQUENCE</scope>
</reference>
<protein>
    <submittedName>
        <fullName evidence="3">BHLHA15 protein</fullName>
    </submittedName>
</protein>
<dbReference type="SUPFAM" id="SSF47459">
    <property type="entry name" value="HLH, helix-loop-helix DNA-binding domain"/>
    <property type="match status" value="1"/>
</dbReference>
<dbReference type="InterPro" id="IPR036638">
    <property type="entry name" value="HLH_DNA-bd_sf"/>
</dbReference>
<feature type="compositionally biased region" description="Basic and acidic residues" evidence="1">
    <location>
        <begin position="104"/>
        <end position="117"/>
    </location>
</feature>
<dbReference type="InterPro" id="IPR011598">
    <property type="entry name" value="bHLH_dom"/>
</dbReference>
<feature type="domain" description="BHLH" evidence="2">
    <location>
        <begin position="109"/>
        <end position="161"/>
    </location>
</feature>
<feature type="compositionally biased region" description="Basic residues" evidence="1">
    <location>
        <begin position="84"/>
        <end position="100"/>
    </location>
</feature>
<evidence type="ECO:0000256" key="1">
    <source>
        <dbReference type="SAM" id="MobiDB-lite"/>
    </source>
</evidence>
<keyword evidence="4" id="KW-1185">Reference proteome</keyword>
<dbReference type="PROSITE" id="PS50888">
    <property type="entry name" value="BHLH"/>
    <property type="match status" value="1"/>
</dbReference>
<feature type="region of interest" description="Disordered" evidence="1">
    <location>
        <begin position="171"/>
        <end position="202"/>
    </location>
</feature>
<feature type="compositionally biased region" description="Basic and acidic residues" evidence="1">
    <location>
        <begin position="192"/>
        <end position="202"/>
    </location>
</feature>
<dbReference type="PANTHER" id="PTHR19290:SF167">
    <property type="entry name" value="PROTEIN DIMMED"/>
    <property type="match status" value="1"/>
</dbReference>
<dbReference type="OMA" id="EDYCYGP"/>
<dbReference type="GO" id="GO:0007423">
    <property type="term" value="P:sensory organ development"/>
    <property type="evidence" value="ECO:0007669"/>
    <property type="project" value="TreeGrafter"/>
</dbReference>
<dbReference type="SMART" id="SM00353">
    <property type="entry name" value="HLH"/>
    <property type="match status" value="1"/>
</dbReference>
<dbReference type="GO" id="GO:0046983">
    <property type="term" value="F:protein dimerization activity"/>
    <property type="evidence" value="ECO:0007669"/>
    <property type="project" value="InterPro"/>
</dbReference>
<evidence type="ECO:0000259" key="2">
    <source>
        <dbReference type="PROSITE" id="PS50888"/>
    </source>
</evidence>
<organism evidence="3 4">
    <name type="scientific">Branchiostoma lanceolatum</name>
    <name type="common">Common lancelet</name>
    <name type="synonym">Amphioxus lanceolatum</name>
    <dbReference type="NCBI Taxonomy" id="7740"/>
    <lineage>
        <taxon>Eukaryota</taxon>
        <taxon>Metazoa</taxon>
        <taxon>Chordata</taxon>
        <taxon>Cephalochordata</taxon>
        <taxon>Leptocardii</taxon>
        <taxon>Amphioxiformes</taxon>
        <taxon>Branchiostomatidae</taxon>
        <taxon>Branchiostoma</taxon>
    </lineage>
</organism>
<accession>A0A8K0AGJ3</accession>
<dbReference type="CDD" id="cd19712">
    <property type="entry name" value="bHLH_TS_dimmed_like"/>
    <property type="match status" value="1"/>
</dbReference>
<dbReference type="Gene3D" id="4.10.280.10">
    <property type="entry name" value="Helix-loop-helix DNA-binding domain"/>
    <property type="match status" value="1"/>
</dbReference>
<dbReference type="OrthoDB" id="5969565at2759"/>
<dbReference type="GO" id="GO:0000981">
    <property type="term" value="F:DNA-binding transcription factor activity, RNA polymerase II-specific"/>
    <property type="evidence" value="ECO:0007669"/>
    <property type="project" value="TreeGrafter"/>
</dbReference>